<dbReference type="NCBIfam" id="TIGR04380">
    <property type="entry name" value="myo_inos_iolG"/>
    <property type="match status" value="1"/>
</dbReference>
<dbReference type="GO" id="GO:0050112">
    <property type="term" value="F:inositol 2-dehydrogenase (NAD+) activity"/>
    <property type="evidence" value="ECO:0007669"/>
    <property type="project" value="UniProtKB-EC"/>
</dbReference>
<dbReference type="Gene3D" id="3.30.360.10">
    <property type="entry name" value="Dihydrodipicolinate Reductase, domain 2"/>
    <property type="match status" value="1"/>
</dbReference>
<name>A0A7C2C2T2_9DEIN</name>
<comment type="caution">
    <text evidence="5">The sequence shown here is derived from an EMBL/GenBank/DDBJ whole genome shotgun (WGS) entry which is preliminary data.</text>
</comment>
<dbReference type="EMBL" id="DSKL01000252">
    <property type="protein sequence ID" value="HEH82634.1"/>
    <property type="molecule type" value="Genomic_DNA"/>
</dbReference>
<dbReference type="InterPro" id="IPR055170">
    <property type="entry name" value="GFO_IDH_MocA-like_dom"/>
</dbReference>
<dbReference type="Pfam" id="PF01408">
    <property type="entry name" value="GFO_IDH_MocA"/>
    <property type="match status" value="1"/>
</dbReference>
<evidence type="ECO:0000259" key="4">
    <source>
        <dbReference type="Pfam" id="PF22725"/>
    </source>
</evidence>
<dbReference type="AlphaFoldDB" id="A0A7C2C2T2"/>
<accession>A0A7C2C2T2</accession>
<dbReference type="InterPro" id="IPR030827">
    <property type="entry name" value="Myo_inos_IolG"/>
</dbReference>
<dbReference type="Gene3D" id="3.40.50.720">
    <property type="entry name" value="NAD(P)-binding Rossmann-like Domain"/>
    <property type="match status" value="1"/>
</dbReference>
<evidence type="ECO:0000313" key="6">
    <source>
        <dbReference type="EMBL" id="HEO41436.1"/>
    </source>
</evidence>
<protein>
    <submittedName>
        <fullName evidence="5">Inositol 2-dehydrogenase</fullName>
        <ecNumber evidence="5">1.1.1.18</ecNumber>
    </submittedName>
</protein>
<reference evidence="5" key="1">
    <citation type="journal article" date="2020" name="mSystems">
        <title>Genome- and Community-Level Interaction Insights into Carbon Utilization and Element Cycling Functions of Hydrothermarchaeota in Hydrothermal Sediment.</title>
        <authorList>
            <person name="Zhou Z."/>
            <person name="Liu Y."/>
            <person name="Xu W."/>
            <person name="Pan J."/>
            <person name="Luo Z.H."/>
            <person name="Li M."/>
        </authorList>
    </citation>
    <scope>NUCLEOTIDE SEQUENCE [LARGE SCALE GENOMIC DNA]</scope>
    <source>
        <strain evidence="6">SpSt-189</strain>
        <strain evidence="5">SpSt-246</strain>
    </source>
</reference>
<evidence type="ECO:0000256" key="2">
    <source>
        <dbReference type="ARBA" id="ARBA00023002"/>
    </source>
</evidence>
<comment type="similarity">
    <text evidence="1">Belongs to the Gfo/Idh/MocA family.</text>
</comment>
<evidence type="ECO:0000259" key="3">
    <source>
        <dbReference type="Pfam" id="PF01408"/>
    </source>
</evidence>
<sequence length="335" mass="36886">MRRLGVALLGAGRMGQLHAELLGALPEVRVVAVADPLRENAERGAFLARAEEIYLEPLEALDHPGVEAVVIVTPTPTHAALIREAARRRQAVFCEKPVALDLASTEAALKEVEAYGVPFQIGFQRRYDPGYAQAKALLEGGEIGRVDQFRAVSRDPAPPSLEYLKASGGIAVDMAIHDLDLARFLVGEVVEVQAWGAARVDPRIGALGDWDTVSLLLRFESGALGVVENSRRAVYGYDIRTEVFGERGKLVVEALPKTPLYRYGPGEEVRLDHYRYFTDRFREAYRLELQAFARGVLEGRPLSPGPRDARESLRLALAATRSLREGRPVRVEEVA</sequence>
<proteinExistence type="inferred from homology"/>
<dbReference type="Pfam" id="PF22725">
    <property type="entry name" value="GFO_IDH_MocA_C3"/>
    <property type="match status" value="1"/>
</dbReference>
<keyword evidence="2 5" id="KW-0560">Oxidoreductase</keyword>
<dbReference type="SUPFAM" id="SSF55347">
    <property type="entry name" value="Glyceraldehyde-3-phosphate dehydrogenase-like, C-terminal domain"/>
    <property type="match status" value="1"/>
</dbReference>
<feature type="domain" description="Gfo/Idh/MocA-like oxidoreductase N-terminal" evidence="3">
    <location>
        <begin position="5"/>
        <end position="123"/>
    </location>
</feature>
<feature type="domain" description="GFO/IDH/MocA-like oxidoreductase" evidence="4">
    <location>
        <begin position="131"/>
        <end position="250"/>
    </location>
</feature>
<gene>
    <name evidence="5" type="primary">iolG</name>
    <name evidence="6" type="ORF">ENP09_00765</name>
    <name evidence="5" type="ORF">ENP73_06575</name>
</gene>
<dbReference type="EMBL" id="DSHZ01000042">
    <property type="protein sequence ID" value="HEO41436.1"/>
    <property type="molecule type" value="Genomic_DNA"/>
</dbReference>
<organism evidence="5">
    <name type="scientific">Thermus islandicus</name>
    <dbReference type="NCBI Taxonomy" id="540988"/>
    <lineage>
        <taxon>Bacteria</taxon>
        <taxon>Thermotogati</taxon>
        <taxon>Deinococcota</taxon>
        <taxon>Deinococci</taxon>
        <taxon>Thermales</taxon>
        <taxon>Thermaceae</taxon>
        <taxon>Thermus</taxon>
    </lineage>
</organism>
<evidence type="ECO:0000313" key="5">
    <source>
        <dbReference type="EMBL" id="HEH82634.1"/>
    </source>
</evidence>
<dbReference type="PANTHER" id="PTHR42840:SF3">
    <property type="entry name" value="BINDING ROSSMANN FOLD OXIDOREDUCTASE, PUTATIVE (AFU_ORTHOLOGUE AFUA_2G10240)-RELATED"/>
    <property type="match status" value="1"/>
</dbReference>
<dbReference type="SUPFAM" id="SSF51735">
    <property type="entry name" value="NAD(P)-binding Rossmann-fold domains"/>
    <property type="match status" value="1"/>
</dbReference>
<dbReference type="InterPro" id="IPR036291">
    <property type="entry name" value="NAD(P)-bd_dom_sf"/>
</dbReference>
<dbReference type="EC" id="1.1.1.18" evidence="5"/>
<dbReference type="PANTHER" id="PTHR42840">
    <property type="entry name" value="NAD(P)-BINDING ROSSMANN-FOLD SUPERFAMILY PROTEIN-RELATED"/>
    <property type="match status" value="1"/>
</dbReference>
<evidence type="ECO:0000256" key="1">
    <source>
        <dbReference type="ARBA" id="ARBA00010928"/>
    </source>
</evidence>
<dbReference type="InterPro" id="IPR000683">
    <property type="entry name" value="Gfo/Idh/MocA-like_OxRdtase_N"/>
</dbReference>
<dbReference type="GO" id="GO:0000166">
    <property type="term" value="F:nucleotide binding"/>
    <property type="evidence" value="ECO:0007669"/>
    <property type="project" value="InterPro"/>
</dbReference>